<organism evidence="1 2">
    <name type="scientific">Candidatus Sungiibacteriota bacterium</name>
    <dbReference type="NCBI Taxonomy" id="2750080"/>
    <lineage>
        <taxon>Bacteria</taxon>
        <taxon>Candidatus Sungiibacteriota</taxon>
    </lineage>
</organism>
<reference evidence="1" key="1">
    <citation type="submission" date="2020-07" db="EMBL/GenBank/DDBJ databases">
        <title>Huge and variable diversity of episymbiotic CPR bacteria and DPANN archaea in groundwater ecosystems.</title>
        <authorList>
            <person name="He C.Y."/>
            <person name="Keren R."/>
            <person name="Whittaker M."/>
            <person name="Farag I.F."/>
            <person name="Doudna J."/>
            <person name="Cate J.H.D."/>
            <person name="Banfield J.F."/>
        </authorList>
    </citation>
    <scope>NUCLEOTIDE SEQUENCE</scope>
    <source>
        <strain evidence="1">NC_groundwater_1226_Ag_S-0.1um_59_124</strain>
    </source>
</reference>
<name>A0A932YYA5_9BACT</name>
<proteinExistence type="predicted"/>
<dbReference type="EMBL" id="JACQMJ010000005">
    <property type="protein sequence ID" value="MBI4132215.1"/>
    <property type="molecule type" value="Genomic_DNA"/>
</dbReference>
<protein>
    <submittedName>
        <fullName evidence="1">FtsQ-type POTRA domain-containing protein</fullName>
    </submittedName>
</protein>
<gene>
    <name evidence="1" type="ORF">HY474_01140</name>
</gene>
<sequence>MFRESRIIYPVKTKTTRPANSRRVLALAAVAAFFALAAALWYVSGLSALAVNNIEVAGADNIPKEEIRQAIEVSIAGRWWSLVPKNNYFAVSAGRTEENIRVKFPELAAVNADKIFPHGLRISASGRKLWGVYCMRPALSAPAAPCAYLDAGGTAYEELLRYNGWLLPVIYGSSVVKPGEIAVPPAMLEFFNQAKTELESLNGYALSFSFSTTTPDEVRLDLAEGFSLRITPSRPISEWLGVLKTVLEKDIGARRAELEYVDLRFGAKVFYKFR</sequence>
<dbReference type="AlphaFoldDB" id="A0A932YYA5"/>
<accession>A0A932YYA5</accession>
<evidence type="ECO:0000313" key="2">
    <source>
        <dbReference type="Proteomes" id="UP000704960"/>
    </source>
</evidence>
<comment type="caution">
    <text evidence="1">The sequence shown here is derived from an EMBL/GenBank/DDBJ whole genome shotgun (WGS) entry which is preliminary data.</text>
</comment>
<dbReference type="Proteomes" id="UP000704960">
    <property type="component" value="Unassembled WGS sequence"/>
</dbReference>
<evidence type="ECO:0000313" key="1">
    <source>
        <dbReference type="EMBL" id="MBI4132215.1"/>
    </source>
</evidence>